<feature type="transmembrane region" description="Helical" evidence="2">
    <location>
        <begin position="47"/>
        <end position="70"/>
    </location>
</feature>
<proteinExistence type="predicted"/>
<feature type="region of interest" description="Disordered" evidence="1">
    <location>
        <begin position="1"/>
        <end position="39"/>
    </location>
</feature>
<evidence type="ECO:0000313" key="3">
    <source>
        <dbReference type="EMBL" id="KKY21341.1"/>
    </source>
</evidence>
<keyword evidence="4" id="KW-1185">Reference proteome</keyword>
<dbReference type="OrthoDB" id="3558022at2759"/>
<keyword evidence="2" id="KW-1133">Transmembrane helix</keyword>
<keyword evidence="2" id="KW-0812">Transmembrane</keyword>
<dbReference type="AlphaFoldDB" id="A0A0G2EGI6"/>
<keyword evidence="2" id="KW-0472">Membrane</keyword>
<reference evidence="3 4" key="2">
    <citation type="submission" date="2015-05" db="EMBL/GenBank/DDBJ databases">
        <authorList>
            <person name="Morales-Cruz A."/>
            <person name="Amrine K.C."/>
            <person name="Cantu D."/>
        </authorList>
    </citation>
    <scope>NUCLEOTIDE SEQUENCE [LARGE SCALE GENOMIC DNA]</scope>
    <source>
        <strain evidence="3">UCRPC4</strain>
    </source>
</reference>
<sequence length="180" mass="19408">MTPLSTTTTTPHTAVNHNHNHNTPPSPPPSAYSPPASPSPSLEAFEALNVATINVLSLAILFAGITMTYFNIENLDDFRRVFASTVYDGVVDSDGIDGTPSEATTRKLRQEIDEKELEEFVKGLLEKKGIQLQEKGKGEEVVVMAGDDNNNDDAVGGGGDGKRIEKKSGLLDMILNLRGR</sequence>
<organism evidence="3 4">
    <name type="scientific">Phaeomoniella chlamydospora</name>
    <name type="common">Phaeoacremonium chlamydosporum</name>
    <dbReference type="NCBI Taxonomy" id="158046"/>
    <lineage>
        <taxon>Eukaryota</taxon>
        <taxon>Fungi</taxon>
        <taxon>Dikarya</taxon>
        <taxon>Ascomycota</taxon>
        <taxon>Pezizomycotina</taxon>
        <taxon>Eurotiomycetes</taxon>
        <taxon>Chaetothyriomycetidae</taxon>
        <taxon>Phaeomoniellales</taxon>
        <taxon>Phaeomoniellaceae</taxon>
        <taxon>Phaeomoniella</taxon>
    </lineage>
</organism>
<accession>A0A0G2EGI6</accession>
<dbReference type="EMBL" id="LCWF01000086">
    <property type="protein sequence ID" value="KKY21341.1"/>
    <property type="molecule type" value="Genomic_DNA"/>
</dbReference>
<comment type="caution">
    <text evidence="3">The sequence shown here is derived from an EMBL/GenBank/DDBJ whole genome shotgun (WGS) entry which is preliminary data.</text>
</comment>
<dbReference type="Proteomes" id="UP000053317">
    <property type="component" value="Unassembled WGS sequence"/>
</dbReference>
<reference evidence="3 4" key="1">
    <citation type="submission" date="2015-05" db="EMBL/GenBank/DDBJ databases">
        <title>Distinctive expansion of gene families associated with plant cell wall degradation and secondary metabolism in the genomes of grapevine trunk pathogens.</title>
        <authorList>
            <person name="Lawrence D.P."/>
            <person name="Travadon R."/>
            <person name="Rolshausen P.E."/>
            <person name="Baumgartner K."/>
        </authorList>
    </citation>
    <scope>NUCLEOTIDE SEQUENCE [LARGE SCALE GENOMIC DNA]</scope>
    <source>
        <strain evidence="3">UCRPC4</strain>
    </source>
</reference>
<evidence type="ECO:0000313" key="4">
    <source>
        <dbReference type="Proteomes" id="UP000053317"/>
    </source>
</evidence>
<evidence type="ECO:0008006" key="5">
    <source>
        <dbReference type="Google" id="ProtNLM"/>
    </source>
</evidence>
<feature type="compositionally biased region" description="Low complexity" evidence="1">
    <location>
        <begin position="1"/>
        <end position="23"/>
    </location>
</feature>
<name>A0A0G2EGI6_PHACM</name>
<feature type="compositionally biased region" description="Pro residues" evidence="1">
    <location>
        <begin position="24"/>
        <end position="38"/>
    </location>
</feature>
<evidence type="ECO:0000256" key="1">
    <source>
        <dbReference type="SAM" id="MobiDB-lite"/>
    </source>
</evidence>
<evidence type="ECO:0000256" key="2">
    <source>
        <dbReference type="SAM" id="Phobius"/>
    </source>
</evidence>
<gene>
    <name evidence="3" type="ORF">UCRPC4_g03777</name>
</gene>
<protein>
    <recommendedName>
        <fullName evidence="5">Altered inheritance of mitochondria protein 11</fullName>
    </recommendedName>
</protein>